<proteinExistence type="predicted"/>
<evidence type="ECO:0000313" key="1">
    <source>
        <dbReference type="EMBL" id="PYI27104.1"/>
    </source>
</evidence>
<evidence type="ECO:0000313" key="2">
    <source>
        <dbReference type="Proteomes" id="UP000248817"/>
    </source>
</evidence>
<keyword evidence="2" id="KW-1185">Reference proteome</keyword>
<dbReference type="Proteomes" id="UP000248817">
    <property type="component" value="Unassembled WGS sequence"/>
</dbReference>
<dbReference type="AlphaFoldDB" id="A0A2V5HYC9"/>
<sequence length="138" mass="16097">MLLDTPHLVFQLLRSYPLRAWLDCLQALEDQLDNFDFDGSHEYTMHDHNSRGHAADELIDENGMKGALLHYLLSLETESRRLRRDMCVVQSRPGDHTSSVLSISELMDKYLQVQFHMESILSRTQHRLDMKQNSILNT</sequence>
<gene>
    <name evidence="1" type="ORF">BP00DRAFT_35036</name>
</gene>
<name>A0A2V5HYC9_9EURO</name>
<dbReference type="EMBL" id="KZ825578">
    <property type="protein sequence ID" value="PYI27104.1"/>
    <property type="molecule type" value="Genomic_DNA"/>
</dbReference>
<accession>A0A2V5HYC9</accession>
<organism evidence="1 2">
    <name type="scientific">Aspergillus indologenus CBS 114.80</name>
    <dbReference type="NCBI Taxonomy" id="1450541"/>
    <lineage>
        <taxon>Eukaryota</taxon>
        <taxon>Fungi</taxon>
        <taxon>Dikarya</taxon>
        <taxon>Ascomycota</taxon>
        <taxon>Pezizomycotina</taxon>
        <taxon>Eurotiomycetes</taxon>
        <taxon>Eurotiomycetidae</taxon>
        <taxon>Eurotiales</taxon>
        <taxon>Aspergillaceae</taxon>
        <taxon>Aspergillus</taxon>
        <taxon>Aspergillus subgen. Circumdati</taxon>
    </lineage>
</organism>
<reference evidence="1 2" key="1">
    <citation type="submission" date="2018-02" db="EMBL/GenBank/DDBJ databases">
        <title>The genomes of Aspergillus section Nigri reveals drivers in fungal speciation.</title>
        <authorList>
            <consortium name="DOE Joint Genome Institute"/>
            <person name="Vesth T.C."/>
            <person name="Nybo J."/>
            <person name="Theobald S."/>
            <person name="Brandl J."/>
            <person name="Frisvad J.C."/>
            <person name="Nielsen K.F."/>
            <person name="Lyhne E.K."/>
            <person name="Kogle M.E."/>
            <person name="Kuo A."/>
            <person name="Riley R."/>
            <person name="Clum A."/>
            <person name="Nolan M."/>
            <person name="Lipzen A."/>
            <person name="Salamov A."/>
            <person name="Henrissat B."/>
            <person name="Wiebenga A."/>
            <person name="De vries R.P."/>
            <person name="Grigoriev I.V."/>
            <person name="Mortensen U.H."/>
            <person name="Andersen M.R."/>
            <person name="Baker S.E."/>
        </authorList>
    </citation>
    <scope>NUCLEOTIDE SEQUENCE [LARGE SCALE GENOMIC DNA]</scope>
    <source>
        <strain evidence="1 2">CBS 114.80</strain>
    </source>
</reference>
<protein>
    <submittedName>
        <fullName evidence="1">Uncharacterized protein</fullName>
    </submittedName>
</protein>